<evidence type="ECO:0000256" key="1">
    <source>
        <dbReference type="SAM" id="MobiDB-lite"/>
    </source>
</evidence>
<dbReference type="Pfam" id="PF13349">
    <property type="entry name" value="DUF4097"/>
    <property type="match status" value="1"/>
</dbReference>
<dbReference type="Proteomes" id="UP000318331">
    <property type="component" value="Unassembled WGS sequence"/>
</dbReference>
<accession>A0A543I4P1</accession>
<evidence type="ECO:0000313" key="3">
    <source>
        <dbReference type="EMBL" id="TQM65450.1"/>
    </source>
</evidence>
<dbReference type="AlphaFoldDB" id="A0A543I4P1"/>
<dbReference type="OrthoDB" id="3232569at2"/>
<keyword evidence="4" id="KW-1185">Reference proteome</keyword>
<name>A0A543I4P1_9MICO</name>
<evidence type="ECO:0000313" key="4">
    <source>
        <dbReference type="Proteomes" id="UP000318331"/>
    </source>
</evidence>
<dbReference type="InterPro" id="IPR025164">
    <property type="entry name" value="Toastrack_DUF4097"/>
</dbReference>
<gene>
    <name evidence="3" type="ORF">FB466_0252</name>
</gene>
<comment type="caution">
    <text evidence="3">The sequence shown here is derived from an EMBL/GenBank/DDBJ whole genome shotgun (WGS) entry which is preliminary data.</text>
</comment>
<evidence type="ECO:0000259" key="2">
    <source>
        <dbReference type="Pfam" id="PF13349"/>
    </source>
</evidence>
<dbReference type="EMBL" id="VFPN01000001">
    <property type="protein sequence ID" value="TQM65450.1"/>
    <property type="molecule type" value="Genomic_DNA"/>
</dbReference>
<organism evidence="3 4">
    <name type="scientific">Klugiella xanthotipulae</name>
    <dbReference type="NCBI Taxonomy" id="244735"/>
    <lineage>
        <taxon>Bacteria</taxon>
        <taxon>Bacillati</taxon>
        <taxon>Actinomycetota</taxon>
        <taxon>Actinomycetes</taxon>
        <taxon>Micrococcales</taxon>
        <taxon>Microbacteriaceae</taxon>
        <taxon>Klugiella</taxon>
    </lineage>
</organism>
<reference evidence="3 4" key="1">
    <citation type="submission" date="2019-06" db="EMBL/GenBank/DDBJ databases">
        <title>Sequencing the genomes of 1000 actinobacteria strains.</title>
        <authorList>
            <person name="Klenk H.-P."/>
        </authorList>
    </citation>
    <scope>NUCLEOTIDE SEQUENCE [LARGE SCALE GENOMIC DNA]</scope>
    <source>
        <strain evidence="3 4">DSM 18031</strain>
    </source>
</reference>
<feature type="compositionally biased region" description="Low complexity" evidence="1">
    <location>
        <begin position="268"/>
        <end position="279"/>
    </location>
</feature>
<protein>
    <submittedName>
        <fullName evidence="3">Putative adhesin</fullName>
    </submittedName>
</protein>
<feature type="region of interest" description="Disordered" evidence="1">
    <location>
        <begin position="268"/>
        <end position="287"/>
    </location>
</feature>
<proteinExistence type="predicted"/>
<dbReference type="RefSeq" id="WP_141915206.1">
    <property type="nucleotide sequence ID" value="NZ_BAAAYS010000013.1"/>
</dbReference>
<feature type="domain" description="DUF4097" evidence="2">
    <location>
        <begin position="37"/>
        <end position="227"/>
    </location>
</feature>
<sequence length="287" mass="30112">MASEKWLIQPGESKIIDLELIRSLKLGMIAGQVDVIAHDEPGARVEVHTVSGKDLRIEISGDRLDIDHPQLRWDNFIEAFRAWRGFAKADISVLVPRDVAITFGVVSASGLVSGFTSDAKLNTVSGELVIDGLTGKIDVNSVSGDVSIRDHRGNVRVHTVSGDILANGELNVFTSDTVSGNVMLDAYGVPDRIGTNTVSGTTTVRLDAGVGARYRVNSVGGKLRLDGDVITGVRGGGYTTTTGNLDGAWVELSANSVSGNISVIHRAATPSTDTSADAGASDEEATA</sequence>